<dbReference type="PANTHER" id="PTHR47074:SF61">
    <property type="entry name" value="RNASE H TYPE-1 DOMAIN-CONTAINING PROTEIN"/>
    <property type="match status" value="1"/>
</dbReference>
<gene>
    <name evidence="2" type="ORF">Gohar_025565</name>
</gene>
<dbReference type="CDD" id="cd06222">
    <property type="entry name" value="RNase_H_like"/>
    <property type="match status" value="1"/>
</dbReference>
<dbReference type="InterPro" id="IPR002156">
    <property type="entry name" value="RNaseH_domain"/>
</dbReference>
<keyword evidence="3" id="KW-1185">Reference proteome</keyword>
<organism evidence="2 3">
    <name type="scientific">Gossypium harknessii</name>
    <dbReference type="NCBI Taxonomy" id="34285"/>
    <lineage>
        <taxon>Eukaryota</taxon>
        <taxon>Viridiplantae</taxon>
        <taxon>Streptophyta</taxon>
        <taxon>Embryophyta</taxon>
        <taxon>Tracheophyta</taxon>
        <taxon>Spermatophyta</taxon>
        <taxon>Magnoliopsida</taxon>
        <taxon>eudicotyledons</taxon>
        <taxon>Gunneridae</taxon>
        <taxon>Pentapetalae</taxon>
        <taxon>rosids</taxon>
        <taxon>malvids</taxon>
        <taxon>Malvales</taxon>
        <taxon>Malvaceae</taxon>
        <taxon>Malvoideae</taxon>
        <taxon>Gossypium</taxon>
    </lineage>
</organism>
<dbReference type="PANTHER" id="PTHR47074">
    <property type="entry name" value="BNAC02G40300D PROTEIN"/>
    <property type="match status" value="1"/>
</dbReference>
<dbReference type="Pfam" id="PF13456">
    <property type="entry name" value="RVT_3"/>
    <property type="match status" value="1"/>
</dbReference>
<sequence>MLSVLTVQLLLRLFSTFFATAFLCLVFGLTCELFGLVSYHMNLYVHEGAIIQTHIIIHKVKTYLLELDTVHAKIPSRQIRVERWQPLNVDSLNINFDAAYCANTRTSCSRIVIWNCLGCVIGSSMVINRNFPSAFVAKAIAYSQAILLGPDLGIPNVIVEGDALTMIWRVLSPAPDNLVLGAYTRDIKCQARPFHHCVFWHVPDVMLCNTPNPSPLLDEGY</sequence>
<dbReference type="EMBL" id="JABFAD010344317">
    <property type="protein sequence ID" value="MBA0820724.1"/>
    <property type="molecule type" value="Genomic_DNA"/>
</dbReference>
<dbReference type="GO" id="GO:0003676">
    <property type="term" value="F:nucleic acid binding"/>
    <property type="evidence" value="ECO:0007669"/>
    <property type="project" value="InterPro"/>
</dbReference>
<dbReference type="InterPro" id="IPR044730">
    <property type="entry name" value="RNase_H-like_dom_plant"/>
</dbReference>
<dbReference type="Proteomes" id="UP000593560">
    <property type="component" value="Unassembled WGS sequence"/>
</dbReference>
<evidence type="ECO:0000313" key="2">
    <source>
        <dbReference type="EMBL" id="MBA0820724.1"/>
    </source>
</evidence>
<dbReference type="GO" id="GO:0004523">
    <property type="term" value="F:RNA-DNA hybrid ribonuclease activity"/>
    <property type="evidence" value="ECO:0007669"/>
    <property type="project" value="InterPro"/>
</dbReference>
<proteinExistence type="predicted"/>
<dbReference type="InterPro" id="IPR052929">
    <property type="entry name" value="RNase_H-like_EbsB-rel"/>
</dbReference>
<comment type="caution">
    <text evidence="2">The sequence shown here is derived from an EMBL/GenBank/DDBJ whole genome shotgun (WGS) entry which is preliminary data.</text>
</comment>
<protein>
    <recommendedName>
        <fullName evidence="1">RNase H type-1 domain-containing protein</fullName>
    </recommendedName>
</protein>
<accession>A0A7J9IGK4</accession>
<dbReference type="OrthoDB" id="1749932at2759"/>
<name>A0A7J9IGK4_9ROSI</name>
<feature type="domain" description="RNase H type-1" evidence="1">
    <location>
        <begin position="95"/>
        <end position="203"/>
    </location>
</feature>
<reference evidence="2 3" key="1">
    <citation type="journal article" date="2019" name="Genome Biol. Evol.">
        <title>Insights into the evolution of the New World diploid cottons (Gossypium, subgenus Houzingenia) based on genome sequencing.</title>
        <authorList>
            <person name="Grover C.E."/>
            <person name="Arick M.A. 2nd"/>
            <person name="Thrash A."/>
            <person name="Conover J.L."/>
            <person name="Sanders W.S."/>
            <person name="Peterson D.G."/>
            <person name="Frelichowski J.E."/>
            <person name="Scheffler J.A."/>
            <person name="Scheffler B.E."/>
            <person name="Wendel J.F."/>
        </authorList>
    </citation>
    <scope>NUCLEOTIDE SEQUENCE [LARGE SCALE GENOMIC DNA]</scope>
    <source>
        <strain evidence="2">0</strain>
        <tissue evidence="2">Leaf</tissue>
    </source>
</reference>
<evidence type="ECO:0000313" key="3">
    <source>
        <dbReference type="Proteomes" id="UP000593560"/>
    </source>
</evidence>
<evidence type="ECO:0000259" key="1">
    <source>
        <dbReference type="Pfam" id="PF13456"/>
    </source>
</evidence>
<dbReference type="AlphaFoldDB" id="A0A7J9IGK4"/>